<keyword evidence="1 6" id="KW-0479">Metal-binding</keyword>
<dbReference type="InterPro" id="IPR000571">
    <property type="entry name" value="Znf_CCCH"/>
</dbReference>
<comment type="similarity">
    <text evidence="5">Belongs to the muscleblind family.</text>
</comment>
<dbReference type="PANTHER" id="PTHR12675">
    <property type="entry name" value="MUSCLEBLIND-LIKE PROTEIN"/>
    <property type="match status" value="1"/>
</dbReference>
<keyword evidence="2" id="KW-0677">Repeat</keyword>
<feature type="compositionally biased region" description="Pro residues" evidence="7">
    <location>
        <begin position="28"/>
        <end position="38"/>
    </location>
</feature>
<feature type="compositionally biased region" description="Pro residues" evidence="7">
    <location>
        <begin position="235"/>
        <end position="247"/>
    </location>
</feature>
<dbReference type="Gene3D" id="3.30.1370.210">
    <property type="match status" value="1"/>
</dbReference>
<evidence type="ECO:0000256" key="5">
    <source>
        <dbReference type="ARBA" id="ARBA00038226"/>
    </source>
</evidence>
<name>A0A8J2MEP1_9NEOP</name>
<comment type="caution">
    <text evidence="9">The sequence shown here is derived from an EMBL/GenBank/DDBJ whole genome shotgun (WGS) entry which is preliminary data.</text>
</comment>
<dbReference type="GO" id="GO:0003723">
    <property type="term" value="F:RNA binding"/>
    <property type="evidence" value="ECO:0007669"/>
    <property type="project" value="TreeGrafter"/>
</dbReference>
<protein>
    <submittedName>
        <fullName evidence="9">(African queen) hypothetical protein</fullName>
    </submittedName>
</protein>
<dbReference type="GO" id="GO:0043484">
    <property type="term" value="P:regulation of RNA splicing"/>
    <property type="evidence" value="ECO:0007669"/>
    <property type="project" value="TreeGrafter"/>
</dbReference>
<dbReference type="OrthoDB" id="250836at2759"/>
<dbReference type="InterPro" id="IPR054429">
    <property type="entry name" value="Znf-CCCH_Muscleblind-like"/>
</dbReference>
<dbReference type="SMART" id="SM00356">
    <property type="entry name" value="ZnF_C3H1"/>
    <property type="match status" value="1"/>
</dbReference>
<evidence type="ECO:0000313" key="9">
    <source>
        <dbReference type="EMBL" id="CAG9558112.1"/>
    </source>
</evidence>
<reference evidence="9" key="1">
    <citation type="submission" date="2021-09" db="EMBL/GenBank/DDBJ databases">
        <authorList>
            <person name="Martin H S."/>
        </authorList>
    </citation>
    <scope>NUCLEOTIDE SEQUENCE</scope>
</reference>
<dbReference type="EMBL" id="CAKASE010000043">
    <property type="protein sequence ID" value="CAG9558112.1"/>
    <property type="molecule type" value="Genomic_DNA"/>
</dbReference>
<evidence type="ECO:0000256" key="4">
    <source>
        <dbReference type="ARBA" id="ARBA00022833"/>
    </source>
</evidence>
<evidence type="ECO:0000256" key="6">
    <source>
        <dbReference type="PROSITE-ProRule" id="PRU00723"/>
    </source>
</evidence>
<feature type="compositionally biased region" description="Low complexity" evidence="7">
    <location>
        <begin position="68"/>
        <end position="79"/>
    </location>
</feature>
<feature type="compositionally biased region" description="Basic and acidic residues" evidence="7">
    <location>
        <begin position="45"/>
        <end position="54"/>
    </location>
</feature>
<accession>A0A8J2MEP1</accession>
<dbReference type="PROSITE" id="PS50103">
    <property type="entry name" value="ZF_C3H1"/>
    <property type="match status" value="1"/>
</dbReference>
<evidence type="ECO:0000259" key="8">
    <source>
        <dbReference type="PROSITE" id="PS50103"/>
    </source>
</evidence>
<keyword evidence="10" id="KW-1185">Reference proteome</keyword>
<dbReference type="GO" id="GO:0008270">
    <property type="term" value="F:zinc ion binding"/>
    <property type="evidence" value="ECO:0007669"/>
    <property type="project" value="UniProtKB-KW"/>
</dbReference>
<evidence type="ECO:0000256" key="3">
    <source>
        <dbReference type="ARBA" id="ARBA00022771"/>
    </source>
</evidence>
<sequence length="361" mass="40504">MDHIEVTNHTAPDPPPNVCSTSSSEVQPPLPLDPPPPDEIFSLKVKKEMDDSKFENGSSEETSETHNNEVVNGVNGLNGSQQEITEKSKVTICRDFIRGSCKRPGTCRYAHKYDLSQLVGVYTFCRKYQTAVCTFPNCKYVHASVFEEHHFYRTGVLPPHALAHHKKNNAVQPTVPQQQPQDLQNNLTLNTNMSINLTLNTNMSMNLPYTNPPPVHKTGILPHGLAHHKNINQIHPPPPPPPPPPPEVQNNFTDDKSMSLNHPMIFTNPPPPLQNELQYHKDETEKMARAKDQKTENTCLLVNKKKKINTLILALFKLRSKDQLLGDKETNHGGEKDKTFLEQLSSVFTVNGRMAALGEDE</sequence>
<keyword evidence="3 6" id="KW-0863">Zinc-finger</keyword>
<feature type="region of interest" description="Disordered" evidence="7">
    <location>
        <begin position="1"/>
        <end position="80"/>
    </location>
</feature>
<feature type="region of interest" description="Disordered" evidence="7">
    <location>
        <begin position="229"/>
        <end position="252"/>
    </location>
</feature>
<keyword evidence="4 6" id="KW-0862">Zinc</keyword>
<proteinExistence type="inferred from homology"/>
<dbReference type="AlphaFoldDB" id="A0A8J2MEP1"/>
<dbReference type="Proteomes" id="UP000789524">
    <property type="component" value="Unassembled WGS sequence"/>
</dbReference>
<dbReference type="Pfam" id="PF22628">
    <property type="entry name" value="zf-CCCH_10"/>
    <property type="match status" value="1"/>
</dbReference>
<evidence type="ECO:0000256" key="1">
    <source>
        <dbReference type="ARBA" id="ARBA00022723"/>
    </source>
</evidence>
<dbReference type="PANTHER" id="PTHR12675:SF6">
    <property type="entry name" value="ZINC FINGER CCCH DOMAIN-CONTAINING PROTEIN 10"/>
    <property type="match status" value="1"/>
</dbReference>
<evidence type="ECO:0000256" key="7">
    <source>
        <dbReference type="SAM" id="MobiDB-lite"/>
    </source>
</evidence>
<evidence type="ECO:0000256" key="2">
    <source>
        <dbReference type="ARBA" id="ARBA00022737"/>
    </source>
</evidence>
<evidence type="ECO:0000313" key="10">
    <source>
        <dbReference type="Proteomes" id="UP000789524"/>
    </source>
</evidence>
<feature type="domain" description="C3H1-type" evidence="8">
    <location>
        <begin position="87"/>
        <end position="114"/>
    </location>
</feature>
<feature type="zinc finger region" description="C3H1-type" evidence="6">
    <location>
        <begin position="87"/>
        <end position="114"/>
    </location>
</feature>
<dbReference type="SUPFAM" id="SSF88633">
    <property type="entry name" value="Positive stranded ssRNA viruses"/>
    <property type="match status" value="1"/>
</dbReference>
<organism evidence="9 10">
    <name type="scientific">Danaus chrysippus</name>
    <name type="common">African queen</name>
    <dbReference type="NCBI Taxonomy" id="151541"/>
    <lineage>
        <taxon>Eukaryota</taxon>
        <taxon>Metazoa</taxon>
        <taxon>Ecdysozoa</taxon>
        <taxon>Arthropoda</taxon>
        <taxon>Hexapoda</taxon>
        <taxon>Insecta</taxon>
        <taxon>Pterygota</taxon>
        <taxon>Neoptera</taxon>
        <taxon>Endopterygota</taxon>
        <taxon>Lepidoptera</taxon>
        <taxon>Glossata</taxon>
        <taxon>Ditrysia</taxon>
        <taxon>Papilionoidea</taxon>
        <taxon>Nymphalidae</taxon>
        <taxon>Danainae</taxon>
        <taxon>Danaini</taxon>
        <taxon>Danaina</taxon>
        <taxon>Danaus</taxon>
        <taxon>Anosia</taxon>
    </lineage>
</organism>
<gene>
    <name evidence="9" type="ORF">DCHRY22_LOCUS333</name>
</gene>